<dbReference type="Gene3D" id="3.40.50.150">
    <property type="entry name" value="Vaccinia Virus protein VP39"/>
    <property type="match status" value="1"/>
</dbReference>
<gene>
    <name evidence="2" type="ORF">RQP53_21295</name>
</gene>
<organism evidence="2 3">
    <name type="scientific">Roseateles aquae</name>
    <dbReference type="NCBI Taxonomy" id="3077235"/>
    <lineage>
        <taxon>Bacteria</taxon>
        <taxon>Pseudomonadati</taxon>
        <taxon>Pseudomonadota</taxon>
        <taxon>Betaproteobacteria</taxon>
        <taxon>Burkholderiales</taxon>
        <taxon>Sphaerotilaceae</taxon>
        <taxon>Roseateles</taxon>
    </lineage>
</organism>
<dbReference type="SUPFAM" id="SSF53335">
    <property type="entry name" value="S-adenosyl-L-methionine-dependent methyltransferases"/>
    <property type="match status" value="1"/>
</dbReference>
<keyword evidence="3" id="KW-1185">Reference proteome</keyword>
<dbReference type="EMBL" id="JAVXZY010000011">
    <property type="protein sequence ID" value="MDT9001826.1"/>
    <property type="molecule type" value="Genomic_DNA"/>
</dbReference>
<proteinExistence type="predicted"/>
<dbReference type="CDD" id="cd02440">
    <property type="entry name" value="AdoMet_MTases"/>
    <property type="match status" value="1"/>
</dbReference>
<dbReference type="Pfam" id="PF08241">
    <property type="entry name" value="Methyltransf_11"/>
    <property type="match status" value="1"/>
</dbReference>
<accession>A0ABU3PGZ7</accession>
<dbReference type="Proteomes" id="UP001246372">
    <property type="component" value="Unassembled WGS sequence"/>
</dbReference>
<dbReference type="RefSeq" id="WP_315652709.1">
    <property type="nucleotide sequence ID" value="NZ_JAVXZY010000011.1"/>
</dbReference>
<evidence type="ECO:0000259" key="1">
    <source>
        <dbReference type="Pfam" id="PF08241"/>
    </source>
</evidence>
<sequence length="275" mass="30203">MSASSLEAIWRRFDEAERRLSTPLSQRMLELAALAPGQQVLDLACGRGEPAIPAAWRVHPGGQVLAQDLDASMLSLARERASAVGLPAGLLQLREGNAERLDGLADAHFDAVLLRWGLMYFKQPLTALHEVRRVLKPGGRFVAALWVEPEQASFFTLPRRVLAPWRELPLPDLTQPGTFAYAEQSRIEQDLAAAGLQLLALEQQWVPVMEAADAEDLIAWVRSFGLNRAMAGLDEAAQQAWEAALLAACEPLREADGFIRLGGISRQVLAERTKD</sequence>
<dbReference type="PANTHER" id="PTHR43591">
    <property type="entry name" value="METHYLTRANSFERASE"/>
    <property type="match status" value="1"/>
</dbReference>
<evidence type="ECO:0000313" key="3">
    <source>
        <dbReference type="Proteomes" id="UP001246372"/>
    </source>
</evidence>
<dbReference type="InterPro" id="IPR029063">
    <property type="entry name" value="SAM-dependent_MTases_sf"/>
</dbReference>
<feature type="domain" description="Methyltransferase type 11" evidence="1">
    <location>
        <begin position="41"/>
        <end position="142"/>
    </location>
</feature>
<comment type="caution">
    <text evidence="2">The sequence shown here is derived from an EMBL/GenBank/DDBJ whole genome shotgun (WGS) entry which is preliminary data.</text>
</comment>
<dbReference type="GO" id="GO:0032259">
    <property type="term" value="P:methylation"/>
    <property type="evidence" value="ECO:0007669"/>
    <property type="project" value="UniProtKB-KW"/>
</dbReference>
<name>A0ABU3PGZ7_9BURK</name>
<keyword evidence="2" id="KW-0489">Methyltransferase</keyword>
<dbReference type="GO" id="GO:0008168">
    <property type="term" value="F:methyltransferase activity"/>
    <property type="evidence" value="ECO:0007669"/>
    <property type="project" value="UniProtKB-KW"/>
</dbReference>
<dbReference type="PANTHER" id="PTHR43591:SF24">
    <property type="entry name" value="2-METHOXY-6-POLYPRENYL-1,4-BENZOQUINOL METHYLASE, MITOCHONDRIAL"/>
    <property type="match status" value="1"/>
</dbReference>
<reference evidence="2" key="1">
    <citation type="submission" date="2023-09" db="EMBL/GenBank/DDBJ databases">
        <title>Paucibacter sp. APW11 Genome sequencing and assembly.</title>
        <authorList>
            <person name="Kim I."/>
        </authorList>
    </citation>
    <scope>NUCLEOTIDE SEQUENCE</scope>
    <source>
        <strain evidence="2">APW11</strain>
    </source>
</reference>
<keyword evidence="2" id="KW-0808">Transferase</keyword>
<dbReference type="InterPro" id="IPR013216">
    <property type="entry name" value="Methyltransf_11"/>
</dbReference>
<evidence type="ECO:0000313" key="2">
    <source>
        <dbReference type="EMBL" id="MDT9001826.1"/>
    </source>
</evidence>
<protein>
    <submittedName>
        <fullName evidence="2">Methyltransferase domain-containing protein</fullName>
    </submittedName>
</protein>